<dbReference type="EMBL" id="SMMG02000005">
    <property type="protein sequence ID" value="KAA3472160.1"/>
    <property type="molecule type" value="Genomic_DNA"/>
</dbReference>
<gene>
    <name evidence="3" type="ORF">EPI10_022664</name>
</gene>
<dbReference type="Gene3D" id="3.20.20.80">
    <property type="entry name" value="Glycosidases"/>
    <property type="match status" value="1"/>
</dbReference>
<proteinExistence type="inferred from homology"/>
<comment type="caution">
    <text evidence="3">The sequence shown here is derived from an EMBL/GenBank/DDBJ whole genome shotgun (WGS) entry which is preliminary data.</text>
</comment>
<dbReference type="PANTHER" id="PTHR10353">
    <property type="entry name" value="GLYCOSYL HYDROLASE"/>
    <property type="match status" value="1"/>
</dbReference>
<evidence type="ECO:0000313" key="3">
    <source>
        <dbReference type="EMBL" id="KAA3472160.1"/>
    </source>
</evidence>
<keyword evidence="4" id="KW-1185">Reference proteome</keyword>
<dbReference type="AlphaFoldDB" id="A0A5B6VSK4"/>
<accession>A0A5B6VSK4</accession>
<name>A0A5B6VSK4_9ROSI</name>
<reference evidence="4" key="1">
    <citation type="journal article" date="2019" name="Plant Biotechnol. J.">
        <title>Genome sequencing of the Australian wild diploid species Gossypium australe highlights disease resistance and delayed gland morphogenesis.</title>
        <authorList>
            <person name="Cai Y."/>
            <person name="Cai X."/>
            <person name="Wang Q."/>
            <person name="Wang P."/>
            <person name="Zhang Y."/>
            <person name="Cai C."/>
            <person name="Xu Y."/>
            <person name="Wang K."/>
            <person name="Zhou Z."/>
            <person name="Wang C."/>
            <person name="Geng S."/>
            <person name="Li B."/>
            <person name="Dong Q."/>
            <person name="Hou Y."/>
            <person name="Wang H."/>
            <person name="Ai P."/>
            <person name="Liu Z."/>
            <person name="Yi F."/>
            <person name="Sun M."/>
            <person name="An G."/>
            <person name="Cheng J."/>
            <person name="Zhang Y."/>
            <person name="Shi Q."/>
            <person name="Xie Y."/>
            <person name="Shi X."/>
            <person name="Chang Y."/>
            <person name="Huang F."/>
            <person name="Chen Y."/>
            <person name="Hong S."/>
            <person name="Mi L."/>
            <person name="Sun Q."/>
            <person name="Zhang L."/>
            <person name="Zhou B."/>
            <person name="Peng R."/>
            <person name="Zhang X."/>
            <person name="Liu F."/>
        </authorList>
    </citation>
    <scope>NUCLEOTIDE SEQUENCE [LARGE SCALE GENOMIC DNA]</scope>
    <source>
        <strain evidence="4">cv. PA1801</strain>
    </source>
</reference>
<dbReference type="SUPFAM" id="SSF51445">
    <property type="entry name" value="(Trans)glycosidases"/>
    <property type="match status" value="1"/>
</dbReference>
<comment type="similarity">
    <text evidence="1 2">Belongs to the glycosyl hydrolase 1 family.</text>
</comment>
<protein>
    <submittedName>
        <fullName evidence="3">Beta-glucosidase 42-like</fullName>
    </submittedName>
</protein>
<evidence type="ECO:0000313" key="4">
    <source>
        <dbReference type="Proteomes" id="UP000325315"/>
    </source>
</evidence>
<evidence type="ECO:0000256" key="2">
    <source>
        <dbReference type="RuleBase" id="RU003690"/>
    </source>
</evidence>
<dbReference type="OrthoDB" id="65569at2759"/>
<dbReference type="InterPro" id="IPR017853">
    <property type="entry name" value="GH"/>
</dbReference>
<organism evidence="3 4">
    <name type="scientific">Gossypium australe</name>
    <dbReference type="NCBI Taxonomy" id="47621"/>
    <lineage>
        <taxon>Eukaryota</taxon>
        <taxon>Viridiplantae</taxon>
        <taxon>Streptophyta</taxon>
        <taxon>Embryophyta</taxon>
        <taxon>Tracheophyta</taxon>
        <taxon>Spermatophyta</taxon>
        <taxon>Magnoliopsida</taxon>
        <taxon>eudicotyledons</taxon>
        <taxon>Gunneridae</taxon>
        <taxon>Pentapetalae</taxon>
        <taxon>rosids</taxon>
        <taxon>malvids</taxon>
        <taxon>Malvales</taxon>
        <taxon>Malvaceae</taxon>
        <taxon>Malvoideae</taxon>
        <taxon>Gossypium</taxon>
    </lineage>
</organism>
<dbReference type="PANTHER" id="PTHR10353:SF210">
    <property type="entry name" value="BETA-GLUCOSIDASE"/>
    <property type="match status" value="1"/>
</dbReference>
<evidence type="ECO:0000256" key="1">
    <source>
        <dbReference type="ARBA" id="ARBA00010838"/>
    </source>
</evidence>
<dbReference type="InterPro" id="IPR001360">
    <property type="entry name" value="Glyco_hydro_1"/>
</dbReference>
<sequence length="107" mass="12381">MVTQHAGRYRAYIRVRVQSLQIFHIMASYIHNFTVNVSNNYPDILKYSYMVADGLGTKVNEEGIAFYNNVIDALLEKGIEPFVTLYHWDLPLHLHESIGGWLNKQIV</sequence>
<dbReference type="Proteomes" id="UP000325315">
    <property type="component" value="Unassembled WGS sequence"/>
</dbReference>
<dbReference type="GO" id="GO:0008422">
    <property type="term" value="F:beta-glucosidase activity"/>
    <property type="evidence" value="ECO:0007669"/>
    <property type="project" value="TreeGrafter"/>
</dbReference>
<dbReference type="Pfam" id="PF00232">
    <property type="entry name" value="Glyco_hydro_1"/>
    <property type="match status" value="1"/>
</dbReference>
<dbReference type="GO" id="GO:0005975">
    <property type="term" value="P:carbohydrate metabolic process"/>
    <property type="evidence" value="ECO:0007669"/>
    <property type="project" value="InterPro"/>
</dbReference>